<dbReference type="GO" id="GO:0030246">
    <property type="term" value="F:carbohydrate binding"/>
    <property type="evidence" value="ECO:0007669"/>
    <property type="project" value="InterPro"/>
</dbReference>
<dbReference type="AlphaFoldDB" id="A0A9D1SC26"/>
<dbReference type="InterPro" id="IPR010502">
    <property type="entry name" value="Carb-bd_dom_fam9"/>
</dbReference>
<sequence>MNKKLKVPVIPNLDQVTMESVADFMEEQATRQSIEYANWEQDFPYKPISAFGIARTEKYLYISYFVRGNCLRAVNSKNNSSVWEDSCVEFFAQVPGEKEYYNFEFNCIGTCLAAKRRSRDEAVPFSDGQIAQIKRFSSVGDRPFEEMHGLFAWELVVAIPFSLLGLDGSNLPEKINANFYKCADATSLPHYLSWSPIDLPVPNFHCPEFFGEIYL</sequence>
<name>A0A9D1SC26_9BACT</name>
<dbReference type="EMBL" id="DVNA01000087">
    <property type="protein sequence ID" value="HIU54904.1"/>
    <property type="molecule type" value="Genomic_DNA"/>
</dbReference>
<organism evidence="2 3">
    <name type="scientific">Candidatus Gallibacteroides avistercoris</name>
    <dbReference type="NCBI Taxonomy" id="2840833"/>
    <lineage>
        <taxon>Bacteria</taxon>
        <taxon>Pseudomonadati</taxon>
        <taxon>Bacteroidota</taxon>
        <taxon>Bacteroidia</taxon>
        <taxon>Bacteroidales</taxon>
        <taxon>Bacteroidaceae</taxon>
        <taxon>Bacteroidaceae incertae sedis</taxon>
        <taxon>Candidatus Gallibacteroides</taxon>
    </lineage>
</organism>
<dbReference type="CDD" id="cd09620">
    <property type="entry name" value="CBM9_like_3"/>
    <property type="match status" value="1"/>
</dbReference>
<dbReference type="GO" id="GO:0004553">
    <property type="term" value="F:hydrolase activity, hydrolyzing O-glycosyl compounds"/>
    <property type="evidence" value="ECO:0007669"/>
    <property type="project" value="InterPro"/>
</dbReference>
<dbReference type="GO" id="GO:0016052">
    <property type="term" value="P:carbohydrate catabolic process"/>
    <property type="evidence" value="ECO:0007669"/>
    <property type="project" value="InterPro"/>
</dbReference>
<feature type="domain" description="Carbohydrate-binding" evidence="1">
    <location>
        <begin position="24"/>
        <end position="214"/>
    </location>
</feature>
<gene>
    <name evidence="2" type="ORF">IAB03_03735</name>
</gene>
<reference evidence="2" key="2">
    <citation type="journal article" date="2021" name="PeerJ">
        <title>Extensive microbial diversity within the chicken gut microbiome revealed by metagenomics and culture.</title>
        <authorList>
            <person name="Gilroy R."/>
            <person name="Ravi A."/>
            <person name="Getino M."/>
            <person name="Pursley I."/>
            <person name="Horton D.L."/>
            <person name="Alikhan N.F."/>
            <person name="Baker D."/>
            <person name="Gharbi K."/>
            <person name="Hall N."/>
            <person name="Watson M."/>
            <person name="Adriaenssens E.M."/>
            <person name="Foster-Nyarko E."/>
            <person name="Jarju S."/>
            <person name="Secka A."/>
            <person name="Antonio M."/>
            <person name="Oren A."/>
            <person name="Chaudhuri R.R."/>
            <person name="La Ragione R."/>
            <person name="Hildebrand F."/>
            <person name="Pallen M.J."/>
        </authorList>
    </citation>
    <scope>NUCLEOTIDE SEQUENCE</scope>
    <source>
        <strain evidence="2">CHK158-818</strain>
    </source>
</reference>
<comment type="caution">
    <text evidence="2">The sequence shown here is derived from an EMBL/GenBank/DDBJ whole genome shotgun (WGS) entry which is preliminary data.</text>
</comment>
<proteinExistence type="predicted"/>
<dbReference type="Pfam" id="PF16011">
    <property type="entry name" value="CBM9_2"/>
    <property type="match status" value="1"/>
</dbReference>
<reference evidence="2" key="1">
    <citation type="submission" date="2020-10" db="EMBL/GenBank/DDBJ databases">
        <authorList>
            <person name="Gilroy R."/>
        </authorList>
    </citation>
    <scope>NUCLEOTIDE SEQUENCE</scope>
    <source>
        <strain evidence="2">CHK158-818</strain>
    </source>
</reference>
<dbReference type="Proteomes" id="UP000824112">
    <property type="component" value="Unassembled WGS sequence"/>
</dbReference>
<evidence type="ECO:0000313" key="3">
    <source>
        <dbReference type="Proteomes" id="UP000824112"/>
    </source>
</evidence>
<evidence type="ECO:0000313" key="2">
    <source>
        <dbReference type="EMBL" id="HIU54904.1"/>
    </source>
</evidence>
<accession>A0A9D1SC26</accession>
<dbReference type="SUPFAM" id="SSF49344">
    <property type="entry name" value="CBD9-like"/>
    <property type="match status" value="1"/>
</dbReference>
<dbReference type="Gene3D" id="2.60.40.1190">
    <property type="match status" value="1"/>
</dbReference>
<protein>
    <recommendedName>
        <fullName evidence="1">Carbohydrate-binding domain-containing protein</fullName>
    </recommendedName>
</protein>
<evidence type="ECO:0000259" key="1">
    <source>
        <dbReference type="Pfam" id="PF16011"/>
    </source>
</evidence>